<keyword evidence="2" id="KW-1185">Reference proteome</keyword>
<feature type="non-terminal residue" evidence="1">
    <location>
        <position position="69"/>
    </location>
</feature>
<comment type="caution">
    <text evidence="1">The sequence shown here is derived from an EMBL/GenBank/DDBJ whole genome shotgun (WGS) entry which is preliminary data.</text>
</comment>
<organism evidence="1 2">
    <name type="scientific">Papaver atlanticum</name>
    <dbReference type="NCBI Taxonomy" id="357466"/>
    <lineage>
        <taxon>Eukaryota</taxon>
        <taxon>Viridiplantae</taxon>
        <taxon>Streptophyta</taxon>
        <taxon>Embryophyta</taxon>
        <taxon>Tracheophyta</taxon>
        <taxon>Spermatophyta</taxon>
        <taxon>Magnoliopsida</taxon>
        <taxon>Ranunculales</taxon>
        <taxon>Papaveraceae</taxon>
        <taxon>Papaveroideae</taxon>
        <taxon>Papaver</taxon>
    </lineage>
</organism>
<evidence type="ECO:0000313" key="1">
    <source>
        <dbReference type="EMBL" id="KAI3869834.1"/>
    </source>
</evidence>
<evidence type="ECO:0000313" key="2">
    <source>
        <dbReference type="Proteomes" id="UP001202328"/>
    </source>
</evidence>
<sequence length="69" mass="7443">MSRSVERVVISEFGCLTTRETFQSNHLLKLSDLIKLLALVGAVEDRLGISGCIPAIFVGILANELPSIS</sequence>
<dbReference type="Proteomes" id="UP001202328">
    <property type="component" value="Unassembled WGS sequence"/>
</dbReference>
<dbReference type="AlphaFoldDB" id="A0AAD4S722"/>
<gene>
    <name evidence="1" type="ORF">MKW98_031015</name>
</gene>
<dbReference type="EMBL" id="JAJJMB010013238">
    <property type="protein sequence ID" value="KAI3869834.1"/>
    <property type="molecule type" value="Genomic_DNA"/>
</dbReference>
<name>A0AAD4S722_9MAGN</name>
<proteinExistence type="predicted"/>
<accession>A0AAD4S722</accession>
<reference evidence="1" key="1">
    <citation type="submission" date="2022-04" db="EMBL/GenBank/DDBJ databases">
        <title>A functionally conserved STORR gene fusion in Papaver species that diverged 16.8 million years ago.</title>
        <authorList>
            <person name="Catania T."/>
        </authorList>
    </citation>
    <scope>NUCLEOTIDE SEQUENCE</scope>
    <source>
        <strain evidence="1">S-188037</strain>
    </source>
</reference>
<protein>
    <submittedName>
        <fullName evidence="1">Uncharacterized protein</fullName>
    </submittedName>
</protein>